<reference evidence="1 2" key="1">
    <citation type="journal article" date="2011" name="J. Bacteriol.">
        <title>Genome sequence of Methyloversatilis universalis FAM5T, a methylotrophic representative of the order Rhodocyclales.</title>
        <authorList>
            <person name="Kittichotirat W."/>
            <person name="Good N.M."/>
            <person name="Hall R."/>
            <person name="Bringel F."/>
            <person name="Lajus A."/>
            <person name="Medigue C."/>
            <person name="Smalley N.E."/>
            <person name="Beck D."/>
            <person name="Bumgarner R."/>
            <person name="Vuilleumier S."/>
            <person name="Kalyuzhnaya M.G."/>
        </authorList>
    </citation>
    <scope>NUCLEOTIDE SEQUENCE [LARGE SCALE GENOMIC DNA]</scope>
    <source>
        <strain evidence="2">ATCC BAA-1314 / JCM 13912 / FAM5</strain>
    </source>
</reference>
<dbReference type="STRING" id="1000565.METUNv1_02220"/>
<dbReference type="AlphaFoldDB" id="F5RD60"/>
<accession>F5RD60</accession>
<proteinExistence type="predicted"/>
<evidence type="ECO:0000313" key="1">
    <source>
        <dbReference type="EMBL" id="EGK71531.1"/>
    </source>
</evidence>
<organism evidence="1 2">
    <name type="scientific">Methyloversatilis universalis (strain ATCC BAA-1314 / DSM 25237 / JCM 13912 / CCUG 52030 / FAM5)</name>
    <dbReference type="NCBI Taxonomy" id="1000565"/>
    <lineage>
        <taxon>Bacteria</taxon>
        <taxon>Pseudomonadati</taxon>
        <taxon>Pseudomonadota</taxon>
        <taxon>Betaproteobacteria</taxon>
        <taxon>Nitrosomonadales</taxon>
        <taxon>Sterolibacteriaceae</taxon>
        <taxon>Methyloversatilis</taxon>
    </lineage>
</organism>
<gene>
    <name evidence="1" type="ORF">METUNv1_02220</name>
</gene>
<protein>
    <submittedName>
        <fullName evidence="1">Uncharacterized protein</fullName>
    </submittedName>
</protein>
<dbReference type="EMBL" id="AFHG01000050">
    <property type="protein sequence ID" value="EGK71531.1"/>
    <property type="molecule type" value="Genomic_DNA"/>
</dbReference>
<evidence type="ECO:0000313" key="2">
    <source>
        <dbReference type="Proteomes" id="UP000005019"/>
    </source>
</evidence>
<sequence length="46" mass="5241">MRVESTSTLVLRQSDVIKRDAFPSLAQRLRSRCVRGRRAAPLETGR</sequence>
<keyword evidence="2" id="KW-1185">Reference proteome</keyword>
<dbReference type="Proteomes" id="UP000005019">
    <property type="component" value="Unassembled WGS sequence"/>
</dbReference>
<name>F5RD60_METUF</name>
<comment type="caution">
    <text evidence="1">The sequence shown here is derived from an EMBL/GenBank/DDBJ whole genome shotgun (WGS) entry which is preliminary data.</text>
</comment>